<keyword evidence="8" id="KW-0411">Iron-sulfur</keyword>
<dbReference type="SMART" id="SM00986">
    <property type="entry name" value="UDG"/>
    <property type="match status" value="1"/>
</dbReference>
<evidence type="ECO:0000259" key="10">
    <source>
        <dbReference type="SMART" id="SM00986"/>
    </source>
</evidence>
<dbReference type="NCBIfam" id="TIGR00758">
    <property type="entry name" value="UDG_fam4"/>
    <property type="match status" value="1"/>
</dbReference>
<accession>A0ABY4QUI9</accession>
<dbReference type="PANTHER" id="PTHR33693:SF9">
    <property type="entry name" value="TYPE-4 URACIL-DNA GLYCOSYLASE"/>
    <property type="match status" value="1"/>
</dbReference>
<reference evidence="11" key="1">
    <citation type="journal article" date="2018" name="Int. J. Syst. Evol. Microbiol.">
        <title>Jatrophihabitans telluris sp. nov., isolated from sediment soil of lava forest wetlands and the emended description of the genus Jatrophihabitans.</title>
        <authorList>
            <person name="Lee K.C."/>
            <person name="Suh M.K."/>
            <person name="Eom M.K."/>
            <person name="Kim K.K."/>
            <person name="Kim J.S."/>
            <person name="Kim D.S."/>
            <person name="Ko S.H."/>
            <person name="Shin Y.K."/>
            <person name="Lee J.S."/>
        </authorList>
    </citation>
    <scope>NUCLEOTIDE SEQUENCE</scope>
    <source>
        <strain evidence="11">N237</strain>
    </source>
</reference>
<evidence type="ECO:0000313" key="11">
    <source>
        <dbReference type="EMBL" id="UQX87356.1"/>
    </source>
</evidence>
<organism evidence="11 12">
    <name type="scientific">Jatrophihabitans telluris</name>
    <dbReference type="NCBI Taxonomy" id="2038343"/>
    <lineage>
        <taxon>Bacteria</taxon>
        <taxon>Bacillati</taxon>
        <taxon>Actinomycetota</taxon>
        <taxon>Actinomycetes</taxon>
        <taxon>Jatrophihabitantales</taxon>
        <taxon>Jatrophihabitantaceae</taxon>
        <taxon>Jatrophihabitans</taxon>
    </lineage>
</organism>
<keyword evidence="6" id="KW-0378">Hydrolase</keyword>
<dbReference type="Proteomes" id="UP001056336">
    <property type="component" value="Chromosome"/>
</dbReference>
<feature type="domain" description="Uracil-DNA glycosylase-like" evidence="10">
    <location>
        <begin position="37"/>
        <end position="204"/>
    </location>
</feature>
<evidence type="ECO:0000256" key="7">
    <source>
        <dbReference type="ARBA" id="ARBA00023004"/>
    </source>
</evidence>
<keyword evidence="4" id="KW-0479">Metal-binding</keyword>
<evidence type="ECO:0000256" key="9">
    <source>
        <dbReference type="ARBA" id="ARBA00023204"/>
    </source>
</evidence>
<evidence type="ECO:0000256" key="2">
    <source>
        <dbReference type="ARBA" id="ARBA00019403"/>
    </source>
</evidence>
<dbReference type="CDD" id="cd10030">
    <property type="entry name" value="UDG-F4_TTUDGA_SPO1dp_like"/>
    <property type="match status" value="1"/>
</dbReference>
<evidence type="ECO:0000256" key="5">
    <source>
        <dbReference type="ARBA" id="ARBA00022763"/>
    </source>
</evidence>
<evidence type="ECO:0000256" key="1">
    <source>
        <dbReference type="ARBA" id="ARBA00006521"/>
    </source>
</evidence>
<proteinExistence type="inferred from homology"/>
<name>A0ABY4QUI9_9ACTN</name>
<keyword evidence="12" id="KW-1185">Reference proteome</keyword>
<dbReference type="PANTHER" id="PTHR33693">
    <property type="entry name" value="TYPE-5 URACIL-DNA GLYCOSYLASE"/>
    <property type="match status" value="1"/>
</dbReference>
<keyword evidence="7" id="KW-0408">Iron</keyword>
<keyword evidence="3" id="KW-0004">4Fe-4S</keyword>
<dbReference type="Gene3D" id="3.40.470.10">
    <property type="entry name" value="Uracil-DNA glycosylase-like domain"/>
    <property type="match status" value="1"/>
</dbReference>
<evidence type="ECO:0000256" key="8">
    <source>
        <dbReference type="ARBA" id="ARBA00023014"/>
    </source>
</evidence>
<dbReference type="Pfam" id="PF03167">
    <property type="entry name" value="UDG"/>
    <property type="match status" value="1"/>
</dbReference>
<evidence type="ECO:0000313" key="12">
    <source>
        <dbReference type="Proteomes" id="UP001056336"/>
    </source>
</evidence>
<dbReference type="InterPro" id="IPR036895">
    <property type="entry name" value="Uracil-DNA_glycosylase-like_sf"/>
</dbReference>
<dbReference type="InterPro" id="IPR051536">
    <property type="entry name" value="UDG_Type-4/5"/>
</dbReference>
<evidence type="ECO:0000256" key="3">
    <source>
        <dbReference type="ARBA" id="ARBA00022485"/>
    </source>
</evidence>
<evidence type="ECO:0000256" key="6">
    <source>
        <dbReference type="ARBA" id="ARBA00022801"/>
    </source>
</evidence>
<dbReference type="EMBL" id="CP097332">
    <property type="protein sequence ID" value="UQX87356.1"/>
    <property type="molecule type" value="Genomic_DNA"/>
</dbReference>
<keyword evidence="9" id="KW-0234">DNA repair</keyword>
<dbReference type="SMART" id="SM00987">
    <property type="entry name" value="UreE_C"/>
    <property type="match status" value="1"/>
</dbReference>
<protein>
    <recommendedName>
        <fullName evidence="2">Type-4 uracil-DNA glycosylase</fullName>
    </recommendedName>
</protein>
<comment type="similarity">
    <text evidence="1">Belongs to the uracil-DNA glycosylase (UDG) superfamily. Type 4 (UDGa) family.</text>
</comment>
<dbReference type="RefSeq" id="WP_249769864.1">
    <property type="nucleotide sequence ID" value="NZ_CP097332.1"/>
</dbReference>
<dbReference type="NCBIfam" id="TIGR03914">
    <property type="entry name" value="UDG_fam_dom"/>
    <property type="match status" value="1"/>
</dbReference>
<gene>
    <name evidence="11" type="ORF">M6D93_13740</name>
</gene>
<dbReference type="InterPro" id="IPR005273">
    <property type="entry name" value="Ura-DNA_glyco_family4"/>
</dbReference>
<reference evidence="11" key="2">
    <citation type="submission" date="2022-05" db="EMBL/GenBank/DDBJ databases">
        <authorList>
            <person name="Kim J.-S."/>
            <person name="Lee K."/>
            <person name="Suh M."/>
            <person name="Eom M."/>
            <person name="Kim J.-S."/>
            <person name="Kim D.-S."/>
            <person name="Ko S.-H."/>
            <person name="Shin Y."/>
            <person name="Lee J.-S."/>
        </authorList>
    </citation>
    <scope>NUCLEOTIDE SEQUENCE</scope>
    <source>
        <strain evidence="11">N237</strain>
    </source>
</reference>
<sequence>MPAVDGLTPGKALIELRQASTGCRGCELYADAQQTVFGQGPARARMVLVGEQPGDIEDRQGHPFVGPAGKLLREVLAEAGIDDRRVWFTNVVKHFRWRSAEGSSRRLHQTPTRTQAMACRPWLLAELTVLRPRVVVALGSVAATSILGPAFALTKHRGQTLDWPEDVPAGPTSAFFATIHPSAVLRAPDGRRRITRQGLVDDLARAWAEI</sequence>
<dbReference type="SUPFAM" id="SSF52141">
    <property type="entry name" value="Uracil-DNA glycosylase-like"/>
    <property type="match status" value="1"/>
</dbReference>
<evidence type="ECO:0000256" key="4">
    <source>
        <dbReference type="ARBA" id="ARBA00022723"/>
    </source>
</evidence>
<dbReference type="InterPro" id="IPR005122">
    <property type="entry name" value="Uracil-DNA_glycosylase-like"/>
</dbReference>
<keyword evidence="5" id="KW-0227">DNA damage</keyword>